<keyword evidence="2" id="KW-0732">Signal</keyword>
<feature type="chain" id="PRO_5030681560" description="Pilus assembly protein" evidence="2">
    <location>
        <begin position="20"/>
        <end position="83"/>
    </location>
</feature>
<evidence type="ECO:0000256" key="1">
    <source>
        <dbReference type="SAM" id="MobiDB-lite"/>
    </source>
</evidence>
<comment type="caution">
    <text evidence="3">The sequence shown here is derived from an EMBL/GenBank/DDBJ whole genome shotgun (WGS) entry which is preliminary data.</text>
</comment>
<reference evidence="3 4" key="1">
    <citation type="submission" date="2019-12" db="EMBL/GenBank/DDBJ databases">
        <title>Novel species isolated from a subtropical stream in China.</title>
        <authorList>
            <person name="Lu H."/>
        </authorList>
    </citation>
    <scope>NUCLEOTIDE SEQUENCE [LARGE SCALE GENOMIC DNA]</scope>
    <source>
        <strain evidence="3 4">FT134W</strain>
    </source>
</reference>
<feature type="region of interest" description="Disordered" evidence="1">
    <location>
        <begin position="41"/>
        <end position="83"/>
    </location>
</feature>
<evidence type="ECO:0000313" key="4">
    <source>
        <dbReference type="Proteomes" id="UP000469734"/>
    </source>
</evidence>
<organism evidence="3 4">
    <name type="scientific">Duganella margarita</name>
    <dbReference type="NCBI Taxonomy" id="2692170"/>
    <lineage>
        <taxon>Bacteria</taxon>
        <taxon>Pseudomonadati</taxon>
        <taxon>Pseudomonadota</taxon>
        <taxon>Betaproteobacteria</taxon>
        <taxon>Burkholderiales</taxon>
        <taxon>Oxalobacteraceae</taxon>
        <taxon>Telluria group</taxon>
        <taxon>Duganella</taxon>
    </lineage>
</organism>
<evidence type="ECO:0008006" key="5">
    <source>
        <dbReference type="Google" id="ProtNLM"/>
    </source>
</evidence>
<evidence type="ECO:0000313" key="3">
    <source>
        <dbReference type="EMBL" id="MYM71566.1"/>
    </source>
</evidence>
<gene>
    <name evidence="3" type="ORF">GTP56_05065</name>
</gene>
<dbReference type="EMBL" id="WWCR01000003">
    <property type="protein sequence ID" value="MYM71566.1"/>
    <property type="molecule type" value="Genomic_DNA"/>
</dbReference>
<proteinExistence type="predicted"/>
<dbReference type="Proteomes" id="UP000469734">
    <property type="component" value="Unassembled WGS sequence"/>
</dbReference>
<dbReference type="AlphaFoldDB" id="A0A7X4GYK4"/>
<dbReference type="PROSITE" id="PS51257">
    <property type="entry name" value="PROKAR_LIPOPROTEIN"/>
    <property type="match status" value="1"/>
</dbReference>
<sequence>MRYLLILLAAGTLSSCVQTTPQWDARFGLDTRTTLAQQIANPAAGRNPDPVAGMDGHSARGAYERYQKASGGQQPSVMNGGLK</sequence>
<feature type="signal peptide" evidence="2">
    <location>
        <begin position="1"/>
        <end position="19"/>
    </location>
</feature>
<accession>A0A7X4GYK4</accession>
<dbReference type="RefSeq" id="WP_161049232.1">
    <property type="nucleotide sequence ID" value="NZ_WWCR01000003.1"/>
</dbReference>
<name>A0A7X4GYK4_9BURK</name>
<evidence type="ECO:0000256" key="2">
    <source>
        <dbReference type="SAM" id="SignalP"/>
    </source>
</evidence>
<protein>
    <recommendedName>
        <fullName evidence="5">Pilus assembly protein</fullName>
    </recommendedName>
</protein>